<protein>
    <submittedName>
        <fullName evidence="2">Uncharacterized protein</fullName>
    </submittedName>
</protein>
<organism evidence="2 3">
    <name type="scientific">Zea mays</name>
    <name type="common">Maize</name>
    <dbReference type="NCBI Taxonomy" id="4577"/>
    <lineage>
        <taxon>Eukaryota</taxon>
        <taxon>Viridiplantae</taxon>
        <taxon>Streptophyta</taxon>
        <taxon>Embryophyta</taxon>
        <taxon>Tracheophyta</taxon>
        <taxon>Spermatophyta</taxon>
        <taxon>Magnoliopsida</taxon>
        <taxon>Liliopsida</taxon>
        <taxon>Poales</taxon>
        <taxon>Poaceae</taxon>
        <taxon>PACMAD clade</taxon>
        <taxon>Panicoideae</taxon>
        <taxon>Andropogonodae</taxon>
        <taxon>Andropogoneae</taxon>
        <taxon>Tripsacinae</taxon>
        <taxon>Zea</taxon>
    </lineage>
</organism>
<reference evidence="3" key="1">
    <citation type="journal article" date="2009" name="Science">
        <title>The B73 maize genome: complexity, diversity, and dynamics.</title>
        <authorList>
            <person name="Schnable P.S."/>
            <person name="Ware D."/>
            <person name="Fulton R.S."/>
            <person name="Stein J.C."/>
            <person name="Wei F."/>
            <person name="Pasternak S."/>
            <person name="Liang C."/>
            <person name="Zhang J."/>
            <person name="Fulton L."/>
            <person name="Graves T.A."/>
            <person name="Minx P."/>
            <person name="Reily A.D."/>
            <person name="Courtney L."/>
            <person name="Kruchowski S.S."/>
            <person name="Tomlinson C."/>
            <person name="Strong C."/>
            <person name="Delehaunty K."/>
            <person name="Fronick C."/>
            <person name="Courtney B."/>
            <person name="Rock S.M."/>
            <person name="Belter E."/>
            <person name="Du F."/>
            <person name="Kim K."/>
            <person name="Abbott R.M."/>
            <person name="Cotton M."/>
            <person name="Levy A."/>
            <person name="Marchetto P."/>
            <person name="Ochoa K."/>
            <person name="Jackson S.M."/>
            <person name="Gillam B."/>
            <person name="Chen W."/>
            <person name="Yan L."/>
            <person name="Higginbotham J."/>
            <person name="Cardenas M."/>
            <person name="Waligorski J."/>
            <person name="Applebaum E."/>
            <person name="Phelps L."/>
            <person name="Falcone J."/>
            <person name="Kanchi K."/>
            <person name="Thane T."/>
            <person name="Scimone A."/>
            <person name="Thane N."/>
            <person name="Henke J."/>
            <person name="Wang T."/>
            <person name="Ruppert J."/>
            <person name="Shah N."/>
            <person name="Rotter K."/>
            <person name="Hodges J."/>
            <person name="Ingenthron E."/>
            <person name="Cordes M."/>
            <person name="Kohlberg S."/>
            <person name="Sgro J."/>
            <person name="Delgado B."/>
            <person name="Mead K."/>
            <person name="Chinwalla A."/>
            <person name="Leonard S."/>
            <person name="Crouse K."/>
            <person name="Collura K."/>
            <person name="Kudrna D."/>
            <person name="Currie J."/>
            <person name="He R."/>
            <person name="Angelova A."/>
            <person name="Rajasekar S."/>
            <person name="Mueller T."/>
            <person name="Lomeli R."/>
            <person name="Scara G."/>
            <person name="Ko A."/>
            <person name="Delaney K."/>
            <person name="Wissotski M."/>
            <person name="Lopez G."/>
            <person name="Campos D."/>
            <person name="Braidotti M."/>
            <person name="Ashley E."/>
            <person name="Golser W."/>
            <person name="Kim H."/>
            <person name="Lee S."/>
            <person name="Lin J."/>
            <person name="Dujmic Z."/>
            <person name="Kim W."/>
            <person name="Talag J."/>
            <person name="Zuccolo A."/>
            <person name="Fan C."/>
            <person name="Sebastian A."/>
            <person name="Kramer M."/>
            <person name="Spiegel L."/>
            <person name="Nascimento L."/>
            <person name="Zutavern T."/>
            <person name="Miller B."/>
            <person name="Ambroise C."/>
            <person name="Muller S."/>
            <person name="Spooner W."/>
            <person name="Narechania A."/>
            <person name="Ren L."/>
            <person name="Wei S."/>
            <person name="Kumari S."/>
            <person name="Faga B."/>
            <person name="Levy M.J."/>
            <person name="McMahan L."/>
            <person name="Van Buren P."/>
            <person name="Vaughn M.W."/>
            <person name="Ying K."/>
            <person name="Yeh C.-T."/>
            <person name="Emrich S.J."/>
            <person name="Jia Y."/>
            <person name="Kalyanaraman A."/>
            <person name="Hsia A.-P."/>
            <person name="Barbazuk W.B."/>
            <person name="Baucom R.S."/>
            <person name="Brutnell T.P."/>
            <person name="Carpita N.C."/>
            <person name="Chaparro C."/>
            <person name="Chia J.-M."/>
            <person name="Deragon J.-M."/>
            <person name="Estill J.C."/>
            <person name="Fu Y."/>
            <person name="Jeddeloh J.A."/>
            <person name="Han Y."/>
            <person name="Lee H."/>
            <person name="Li P."/>
            <person name="Lisch D.R."/>
            <person name="Liu S."/>
            <person name="Liu Z."/>
            <person name="Nagel D.H."/>
            <person name="McCann M.C."/>
            <person name="SanMiguel P."/>
            <person name="Myers A.M."/>
            <person name="Nettleton D."/>
            <person name="Nguyen J."/>
            <person name="Penning B.W."/>
            <person name="Ponnala L."/>
            <person name="Schneider K.L."/>
            <person name="Schwartz D.C."/>
            <person name="Sharma A."/>
            <person name="Soderlund C."/>
            <person name="Springer N.M."/>
            <person name="Sun Q."/>
            <person name="Wang H."/>
            <person name="Waterman M."/>
            <person name="Westerman R."/>
            <person name="Wolfgruber T.K."/>
            <person name="Yang L."/>
            <person name="Yu Y."/>
            <person name="Zhang L."/>
            <person name="Zhou S."/>
            <person name="Zhu Q."/>
            <person name="Bennetzen J.L."/>
            <person name="Dawe R.K."/>
            <person name="Jiang J."/>
            <person name="Jiang N."/>
            <person name="Presting G.G."/>
            <person name="Wessler S.R."/>
            <person name="Aluru S."/>
            <person name="Martienssen R.A."/>
            <person name="Clifton S.W."/>
            <person name="McCombie W.R."/>
            <person name="Wing R.A."/>
            <person name="Wilson R.K."/>
        </authorList>
    </citation>
    <scope>NUCLEOTIDE SEQUENCE [LARGE SCALE GENOMIC DNA]</scope>
    <source>
        <strain evidence="3">cv. B73</strain>
    </source>
</reference>
<dbReference type="Gramene" id="Zm00001eb257870_T001">
    <property type="protein sequence ID" value="Zm00001eb257870_P001"/>
    <property type="gene ID" value="Zm00001eb257870"/>
</dbReference>
<sequence>MMERRGEESERLVDLDEGAARVGDAAQPQRQVHDQTHHHAIIIGAKMWESKRRKDRELDGMERAGQNKRDGQGKQAKELESRQRWRLLQMNQATSVSLSDSSLFPTSSTQASSAVTTVHAKLGSPPLPSAPPLPQRHCCSAWIDERSVAFGSCGTGGAVASILPWLAAMDGRYTWVKMAVVAAAGKASGPRPCPSNHW</sequence>
<dbReference type="EnsemblPlants" id="Zm00001eb257870_T001">
    <property type="protein sequence ID" value="Zm00001eb257870_P001"/>
    <property type="gene ID" value="Zm00001eb257870"/>
</dbReference>
<evidence type="ECO:0000313" key="3">
    <source>
        <dbReference type="Proteomes" id="UP000007305"/>
    </source>
</evidence>
<proteinExistence type="predicted"/>
<dbReference type="AlphaFoldDB" id="A0A804U9F7"/>
<evidence type="ECO:0000313" key="2">
    <source>
        <dbReference type="EnsemblPlants" id="Zm00001eb257870_P001"/>
    </source>
</evidence>
<reference evidence="2" key="3">
    <citation type="submission" date="2021-05" db="UniProtKB">
        <authorList>
            <consortium name="EnsemblPlants"/>
        </authorList>
    </citation>
    <scope>IDENTIFICATION</scope>
    <source>
        <strain evidence="2">cv. B73</strain>
    </source>
</reference>
<evidence type="ECO:0000256" key="1">
    <source>
        <dbReference type="SAM" id="MobiDB-lite"/>
    </source>
</evidence>
<reference evidence="2" key="2">
    <citation type="submission" date="2019-07" db="EMBL/GenBank/DDBJ databases">
        <authorList>
            <person name="Seetharam A."/>
            <person name="Woodhouse M."/>
            <person name="Cannon E."/>
        </authorList>
    </citation>
    <scope>NUCLEOTIDE SEQUENCE [LARGE SCALE GENOMIC DNA]</scope>
    <source>
        <strain evidence="2">cv. B73</strain>
    </source>
</reference>
<accession>A0A804U9F7</accession>
<keyword evidence="3" id="KW-1185">Reference proteome</keyword>
<dbReference type="InParanoid" id="A0A804U9F7"/>
<dbReference type="Proteomes" id="UP000007305">
    <property type="component" value="Chromosome 5"/>
</dbReference>
<feature type="region of interest" description="Disordered" evidence="1">
    <location>
        <begin position="58"/>
        <end position="80"/>
    </location>
</feature>
<feature type="compositionally biased region" description="Basic and acidic residues" evidence="1">
    <location>
        <begin position="1"/>
        <end position="14"/>
    </location>
</feature>
<name>A0A804U9F7_MAIZE</name>
<feature type="region of interest" description="Disordered" evidence="1">
    <location>
        <begin position="1"/>
        <end position="37"/>
    </location>
</feature>